<evidence type="ECO:0000313" key="4">
    <source>
        <dbReference type="EMBL" id="GMN53074.1"/>
    </source>
</evidence>
<dbReference type="FunFam" id="3.40.50.2000:FF:000037">
    <property type="entry name" value="Glycosyltransferase"/>
    <property type="match status" value="1"/>
</dbReference>
<protein>
    <submittedName>
        <fullName evidence="4">Uncharacterized protein</fullName>
    </submittedName>
</protein>
<evidence type="ECO:0000256" key="1">
    <source>
        <dbReference type="ARBA" id="ARBA00009995"/>
    </source>
</evidence>
<evidence type="ECO:0000313" key="5">
    <source>
        <dbReference type="Proteomes" id="UP001187192"/>
    </source>
</evidence>
<reference evidence="4" key="1">
    <citation type="submission" date="2023-07" db="EMBL/GenBank/DDBJ databases">
        <title>draft genome sequence of fig (Ficus carica).</title>
        <authorList>
            <person name="Takahashi T."/>
            <person name="Nishimura K."/>
        </authorList>
    </citation>
    <scope>NUCLEOTIDE SEQUENCE</scope>
</reference>
<dbReference type="PANTHER" id="PTHR48049">
    <property type="entry name" value="GLYCOSYLTRANSFERASE"/>
    <property type="match status" value="1"/>
</dbReference>
<keyword evidence="3" id="KW-0808">Transferase</keyword>
<dbReference type="InterPro" id="IPR050481">
    <property type="entry name" value="UDP-glycosyltransf_plant"/>
</dbReference>
<evidence type="ECO:0000256" key="3">
    <source>
        <dbReference type="ARBA" id="ARBA00022679"/>
    </source>
</evidence>
<dbReference type="SUPFAM" id="SSF53756">
    <property type="entry name" value="UDP-Glycosyltransferase/glycogen phosphorylase"/>
    <property type="match status" value="1"/>
</dbReference>
<sequence length="467" mass="52821">MEKKDNYKLHIAIFPWLAYGHVKPFFEVSKFLARKGHKISFISTPKNLQRLPKHPLINFVSFPLPHVDGLPQGTESTSELPIHKVPFLKKAYDQLAPSLTQFLNDSNDVKWIVHDVICHWVPRVTSQLGINSVYFSITTATTLAFFGPPSELLGSRRQRPEDFTVVPEWFDFECDVAFRLFEVTGHWKCMDEGANDFERLAETIQGCDLVILRTSPEFEPDSLSLVSKLYGKPVLPIGFLPSSPPDIHDMERDEKWKGLKEWLDGKVENSVVYIAFGTEVSLTRDLMHELAYGIEKSGLPFIWIINDRPLVEGTLGLDIIPPGFETRVSDRGLVWRGWAPQLNILAHRSVGGFLTHCGWFSVIEALGFGKPLILLAGASADLGLISRMLHMKRVGLEIPRDDKTGSFTSESVSELMRRVVVGEEGESVRANARAVRDIFGDVDVNNKWLEDFNLCLETWPVRKSRPL</sequence>
<dbReference type="Pfam" id="PF00201">
    <property type="entry name" value="UDPGT"/>
    <property type="match status" value="1"/>
</dbReference>
<gene>
    <name evidence="4" type="ORF">TIFTF001_022227</name>
</gene>
<dbReference type="CDD" id="cd03784">
    <property type="entry name" value="GT1_Gtf-like"/>
    <property type="match status" value="1"/>
</dbReference>
<dbReference type="EMBL" id="BTGU01000044">
    <property type="protein sequence ID" value="GMN53074.1"/>
    <property type="molecule type" value="Genomic_DNA"/>
</dbReference>
<dbReference type="AlphaFoldDB" id="A0AA88AIA2"/>
<organism evidence="4 5">
    <name type="scientific">Ficus carica</name>
    <name type="common">Common fig</name>
    <dbReference type="NCBI Taxonomy" id="3494"/>
    <lineage>
        <taxon>Eukaryota</taxon>
        <taxon>Viridiplantae</taxon>
        <taxon>Streptophyta</taxon>
        <taxon>Embryophyta</taxon>
        <taxon>Tracheophyta</taxon>
        <taxon>Spermatophyta</taxon>
        <taxon>Magnoliopsida</taxon>
        <taxon>eudicotyledons</taxon>
        <taxon>Gunneridae</taxon>
        <taxon>Pentapetalae</taxon>
        <taxon>rosids</taxon>
        <taxon>fabids</taxon>
        <taxon>Rosales</taxon>
        <taxon>Moraceae</taxon>
        <taxon>Ficeae</taxon>
        <taxon>Ficus</taxon>
    </lineage>
</organism>
<dbReference type="Gene3D" id="3.40.50.2000">
    <property type="entry name" value="Glycogen Phosphorylase B"/>
    <property type="match status" value="2"/>
</dbReference>
<name>A0AA88AIA2_FICCA</name>
<evidence type="ECO:0000256" key="2">
    <source>
        <dbReference type="ARBA" id="ARBA00022676"/>
    </source>
</evidence>
<keyword evidence="5" id="KW-1185">Reference proteome</keyword>
<keyword evidence="2" id="KW-0328">Glycosyltransferase</keyword>
<dbReference type="PANTHER" id="PTHR48049:SF60">
    <property type="entry name" value="UDP-GLYCOSYLTRANSFERASE 91B1"/>
    <property type="match status" value="1"/>
</dbReference>
<dbReference type="InterPro" id="IPR002213">
    <property type="entry name" value="UDP_glucos_trans"/>
</dbReference>
<dbReference type="GO" id="GO:0035251">
    <property type="term" value="F:UDP-glucosyltransferase activity"/>
    <property type="evidence" value="ECO:0007669"/>
    <property type="project" value="InterPro"/>
</dbReference>
<proteinExistence type="inferred from homology"/>
<comment type="caution">
    <text evidence="4">The sequence shown here is derived from an EMBL/GenBank/DDBJ whole genome shotgun (WGS) entry which is preliminary data.</text>
</comment>
<accession>A0AA88AIA2</accession>
<dbReference type="Proteomes" id="UP001187192">
    <property type="component" value="Unassembled WGS sequence"/>
</dbReference>
<comment type="similarity">
    <text evidence="1">Belongs to the UDP-glycosyltransferase family.</text>
</comment>